<sequence length="136" mass="15303">MLQSCWTGAPNFHTEAPFSNVLSQLLSGLLPLRPALNSLGCLSFLEEDGLFPFPNVQDIMGKEVVMGDHIVAFVWSCYSSKLLLHFGIPAAHQKQMKKSLFNIFRFIIFKGSIIFFCNQHRISFSQGLLYINGFVS</sequence>
<proteinExistence type="predicted"/>
<reference evidence="1" key="1">
    <citation type="submission" date="2017-07" db="EMBL/GenBank/DDBJ databases">
        <authorList>
            <person name="Mikheyev A."/>
            <person name="Grau M."/>
        </authorList>
    </citation>
    <scope>NUCLEOTIDE SEQUENCE</scope>
    <source>
        <tissue evidence="1">Venom_gland</tissue>
    </source>
</reference>
<protein>
    <submittedName>
        <fullName evidence="1">Uncharacterized protein</fullName>
    </submittedName>
</protein>
<accession>A0A2D4G133</accession>
<name>A0A2D4G133_MICCO</name>
<dbReference type="EMBL" id="IACJ01108263">
    <property type="protein sequence ID" value="LAA53451.1"/>
    <property type="molecule type" value="Transcribed_RNA"/>
</dbReference>
<dbReference type="AlphaFoldDB" id="A0A2D4G133"/>
<reference evidence="1" key="2">
    <citation type="submission" date="2017-11" db="EMBL/GenBank/DDBJ databases">
        <title>Coralsnake Venomics: Analyses of Venom Gland Transcriptomes and Proteomes of Six Brazilian Taxa.</title>
        <authorList>
            <person name="Aird S.D."/>
            <person name="Jorge da Silva N."/>
            <person name="Qiu L."/>
            <person name="Villar-Briones A."/>
            <person name="Aparecida-Saddi V."/>
            <person name="Campos-Telles M.P."/>
            <person name="Grau M."/>
            <person name="Mikheyev A.S."/>
        </authorList>
    </citation>
    <scope>NUCLEOTIDE SEQUENCE</scope>
    <source>
        <tissue evidence="1">Venom_gland</tissue>
    </source>
</reference>
<evidence type="ECO:0000313" key="1">
    <source>
        <dbReference type="EMBL" id="LAA53451.1"/>
    </source>
</evidence>
<organism evidence="1">
    <name type="scientific">Micrurus corallinus</name>
    <name type="common">Brazilian coral snake</name>
    <dbReference type="NCBI Taxonomy" id="54390"/>
    <lineage>
        <taxon>Eukaryota</taxon>
        <taxon>Metazoa</taxon>
        <taxon>Chordata</taxon>
        <taxon>Craniata</taxon>
        <taxon>Vertebrata</taxon>
        <taxon>Euteleostomi</taxon>
        <taxon>Lepidosauria</taxon>
        <taxon>Squamata</taxon>
        <taxon>Bifurcata</taxon>
        <taxon>Unidentata</taxon>
        <taxon>Episquamata</taxon>
        <taxon>Toxicofera</taxon>
        <taxon>Serpentes</taxon>
        <taxon>Colubroidea</taxon>
        <taxon>Elapidae</taxon>
        <taxon>Elapinae</taxon>
        <taxon>Micrurus</taxon>
    </lineage>
</organism>